<gene>
    <name evidence="1" type="ORF">Gohar_017460</name>
</gene>
<keyword evidence="2" id="KW-1185">Reference proteome</keyword>
<organism evidence="1 2">
    <name type="scientific">Gossypium harknessii</name>
    <dbReference type="NCBI Taxonomy" id="34285"/>
    <lineage>
        <taxon>Eukaryota</taxon>
        <taxon>Viridiplantae</taxon>
        <taxon>Streptophyta</taxon>
        <taxon>Embryophyta</taxon>
        <taxon>Tracheophyta</taxon>
        <taxon>Spermatophyta</taxon>
        <taxon>Magnoliopsida</taxon>
        <taxon>eudicotyledons</taxon>
        <taxon>Gunneridae</taxon>
        <taxon>Pentapetalae</taxon>
        <taxon>rosids</taxon>
        <taxon>malvids</taxon>
        <taxon>Malvales</taxon>
        <taxon>Malvaceae</taxon>
        <taxon>Malvoideae</taxon>
        <taxon>Gossypium</taxon>
    </lineage>
</organism>
<feature type="non-terminal residue" evidence="1">
    <location>
        <position position="1"/>
    </location>
</feature>
<sequence>SFIRLNYDIQKCNALEFEPRSIGP</sequence>
<dbReference type="EMBL" id="JABFAD010000002">
    <property type="protein sequence ID" value="MBA0793024.1"/>
    <property type="molecule type" value="Genomic_DNA"/>
</dbReference>
<comment type="caution">
    <text evidence="1">The sequence shown here is derived from an EMBL/GenBank/DDBJ whole genome shotgun (WGS) entry which is preliminary data.</text>
</comment>
<reference evidence="1 2" key="1">
    <citation type="journal article" date="2019" name="Genome Biol. Evol.">
        <title>Insights into the evolution of the New World diploid cottons (Gossypium, subgenus Houzingenia) based on genome sequencing.</title>
        <authorList>
            <person name="Grover C.E."/>
            <person name="Arick M.A. 2nd"/>
            <person name="Thrash A."/>
            <person name="Conover J.L."/>
            <person name="Sanders W.S."/>
            <person name="Peterson D.G."/>
            <person name="Frelichowski J.E."/>
            <person name="Scheffler J.A."/>
            <person name="Scheffler B.E."/>
            <person name="Wendel J.F."/>
        </authorList>
    </citation>
    <scope>NUCLEOTIDE SEQUENCE [LARGE SCALE GENOMIC DNA]</scope>
    <source>
        <strain evidence="1">0</strain>
        <tissue evidence="1">Leaf</tissue>
    </source>
</reference>
<accession>A0A7J9G7C2</accession>
<evidence type="ECO:0000313" key="1">
    <source>
        <dbReference type="EMBL" id="MBA0793024.1"/>
    </source>
</evidence>
<name>A0A7J9G7C2_9ROSI</name>
<dbReference type="AlphaFoldDB" id="A0A7J9G7C2"/>
<protein>
    <submittedName>
        <fullName evidence="1">Uncharacterized protein</fullName>
    </submittedName>
</protein>
<proteinExistence type="predicted"/>
<dbReference type="Proteomes" id="UP000593560">
    <property type="component" value="Unassembled WGS sequence"/>
</dbReference>
<evidence type="ECO:0000313" key="2">
    <source>
        <dbReference type="Proteomes" id="UP000593560"/>
    </source>
</evidence>